<feature type="domain" description="NTF2-like N-terminal transpeptidase" evidence="7">
    <location>
        <begin position="40"/>
        <end position="155"/>
    </location>
</feature>
<keyword evidence="4" id="KW-1133">Transmembrane helix</keyword>
<dbReference type="Proteomes" id="UP000195141">
    <property type="component" value="Chromosome"/>
</dbReference>
<sequence length="676" mass="74315">MAGIRNKKVIIGVVTVGIIACSVAGYFVVKDQQEKKKVSSAVDKYTAALTKQDFSKYSALFSEKSFADLATTKEDVAQRYTNVFTGIGVNKIAVENVSTNKKEGDSYEISYELKLDTEFGEITTEKYTVAMNKNETSYSFDWKPSLLFPEMEEDDTVKVATDEVARGEILDRNGVKLAENYDYQQLGITTGQLGEGAEREQNIQAISEKFSVSTEIINEKLNQAWVKEDLFVPIKTLENELSAAEVASLPAGAVIGRTNQRHYPFGEATAHLLGYVGKVSAEDIEKNPELSENHSIGKSGLEAAFDEQLRGKDGASIDIVDKDGLVKKTLLKAERIEPATITLTIDSEAQKIAYDSLGGKPATAVISSPKTGELLVATGAPSYNPNKMVLGISEADYKSYADDTNLPFMARFANRYAPGSTFKTITAAIGLDSGHITTTEERNIDGLKWQKDESWGGFWTTRVKETPVVDLKKALVYSDNIFFAQKSLEMGEEVFRNGLNKFIFGEELDLPIYVEPASISNEATFNSEIHLADTAYGQGELMISPISQLAMYSVFMNDGAIVYPQIVKDQEVKTKKDVVSSDAANTVLNDLIDSVASPEGYVYSLNNPDFTLAAKTGTAEIKEKQDTLGTENSFLLFFDVNNRNFMGLIMSENSRDNGTATEKAGSLVQYLEQHYK</sequence>
<dbReference type="EMBL" id="NGMM01000001">
    <property type="protein sequence ID" value="OTP18880.1"/>
    <property type="molecule type" value="Genomic_DNA"/>
</dbReference>
<dbReference type="InterPro" id="IPR050515">
    <property type="entry name" value="Beta-lactam/transpept"/>
</dbReference>
<dbReference type="GO" id="GO:0046677">
    <property type="term" value="P:response to antibiotic"/>
    <property type="evidence" value="ECO:0007669"/>
    <property type="project" value="InterPro"/>
</dbReference>
<dbReference type="InterPro" id="IPR036138">
    <property type="entry name" value="PBP_dimer_sf"/>
</dbReference>
<evidence type="ECO:0008006" key="11">
    <source>
        <dbReference type="Google" id="ProtNLM"/>
    </source>
</evidence>
<dbReference type="RefSeq" id="WP_086347813.1">
    <property type="nucleotide sequence ID" value="NZ_CP147247.1"/>
</dbReference>
<evidence type="ECO:0000313" key="9">
    <source>
        <dbReference type="EMBL" id="WYJ88943.1"/>
    </source>
</evidence>
<dbReference type="PANTHER" id="PTHR30627:SF25">
    <property type="entry name" value="PENICILLIN-BINDING PROTEIN 3"/>
    <property type="match status" value="1"/>
</dbReference>
<dbReference type="GO" id="GO:0071555">
    <property type="term" value="P:cell wall organization"/>
    <property type="evidence" value="ECO:0007669"/>
    <property type="project" value="TreeGrafter"/>
</dbReference>
<dbReference type="PANTHER" id="PTHR30627">
    <property type="entry name" value="PEPTIDOGLYCAN D,D-TRANSPEPTIDASE"/>
    <property type="match status" value="1"/>
</dbReference>
<evidence type="ECO:0000256" key="4">
    <source>
        <dbReference type="SAM" id="Phobius"/>
    </source>
</evidence>
<dbReference type="Pfam" id="PF00905">
    <property type="entry name" value="Transpeptidase"/>
    <property type="match status" value="1"/>
</dbReference>
<dbReference type="Gene3D" id="3.10.450.100">
    <property type="entry name" value="NTF2-like, domain 1"/>
    <property type="match status" value="1"/>
</dbReference>
<dbReference type="AlphaFoldDB" id="A0A242KEB3"/>
<dbReference type="InterPro" id="IPR007887">
    <property type="entry name" value="MecA_N"/>
</dbReference>
<gene>
    <name evidence="9" type="ORF">A5888_000662</name>
    <name evidence="8" type="ORF">A5888_000694</name>
</gene>
<dbReference type="Pfam" id="PF03717">
    <property type="entry name" value="PBP_dimer"/>
    <property type="match status" value="1"/>
</dbReference>
<reference evidence="9" key="2">
    <citation type="submission" date="2017-05" db="EMBL/GenBank/DDBJ databases">
        <authorList>
            <consortium name="The Broad Institute Genomics Platform"/>
            <consortium name="The Broad Institute Genomic Center for Infectious Diseases"/>
            <person name="Earl A."/>
            <person name="Manson A."/>
            <person name="Schwartman J."/>
            <person name="Gilmore M."/>
            <person name="Abouelleil A."/>
            <person name="Cao P."/>
            <person name="Chapman S."/>
            <person name="Cusick C."/>
            <person name="Shea T."/>
            <person name="Young S."/>
            <person name="Neafsey D."/>
            <person name="Nusbaum C."/>
            <person name="Birren B."/>
        </authorList>
    </citation>
    <scope>NUCLEOTIDE SEQUENCE</scope>
    <source>
        <strain evidence="9">9E7_DIV0242</strain>
    </source>
</reference>
<dbReference type="SUPFAM" id="SSF56519">
    <property type="entry name" value="Penicillin binding protein dimerisation domain"/>
    <property type="match status" value="1"/>
</dbReference>
<dbReference type="OrthoDB" id="9766847at2"/>
<dbReference type="EMBL" id="CP147247">
    <property type="protein sequence ID" value="WYJ88943.1"/>
    <property type="molecule type" value="Genomic_DNA"/>
</dbReference>
<feature type="domain" description="Penicillin-binding protein transpeptidase" evidence="5">
    <location>
        <begin position="363"/>
        <end position="659"/>
    </location>
</feature>
<dbReference type="GO" id="GO:0008658">
    <property type="term" value="F:penicillin binding"/>
    <property type="evidence" value="ECO:0007669"/>
    <property type="project" value="InterPro"/>
</dbReference>
<reference evidence="8" key="1">
    <citation type="submission" date="2017-05" db="EMBL/GenBank/DDBJ databases">
        <title>The Genome Sequence of Enterococcus sp. 9E7_DIV0242.</title>
        <authorList>
            <consortium name="The Broad Institute Genomics Platform"/>
            <consortium name="The Broad Institute Genomic Center for Infectious Diseases"/>
            <person name="Earl A."/>
            <person name="Manson A."/>
            <person name="Schwartman J."/>
            <person name="Gilmore M."/>
            <person name="Abouelleil A."/>
            <person name="Cao P."/>
            <person name="Chapman S."/>
            <person name="Cusick C."/>
            <person name="Shea T."/>
            <person name="Young S."/>
            <person name="Neafsey D."/>
            <person name="Nusbaum C."/>
            <person name="Birren B."/>
        </authorList>
    </citation>
    <scope>NUCLEOTIDE SEQUENCE [LARGE SCALE GENOMIC DNA]</scope>
    <source>
        <strain evidence="8">9E7_DIV0242</strain>
    </source>
</reference>
<reference evidence="9" key="3">
    <citation type="submission" date="2024-03" db="EMBL/GenBank/DDBJ databases">
        <title>The Genome Sequence of Enterococcus sp. DIV0242b.</title>
        <authorList>
            <consortium name="The Broad Institute Genomics Platform"/>
            <consortium name="The Broad Institute Microbial Omics Core"/>
            <consortium name="The Broad Institute Genomic Center for Infectious Diseases"/>
            <person name="Earl A."/>
            <person name="Manson A."/>
            <person name="Gilmore M."/>
            <person name="Schwartman J."/>
            <person name="Shea T."/>
            <person name="Abouelleil A."/>
            <person name="Cao P."/>
            <person name="Chapman S."/>
            <person name="Cusick C."/>
            <person name="Young S."/>
            <person name="Neafsey D."/>
            <person name="Nusbaum C."/>
            <person name="Birren B."/>
        </authorList>
    </citation>
    <scope>NUCLEOTIDE SEQUENCE</scope>
    <source>
        <strain evidence="9">9E7_DIV0242</strain>
    </source>
</reference>
<keyword evidence="3 4" id="KW-0472">Membrane</keyword>
<evidence type="ECO:0000259" key="5">
    <source>
        <dbReference type="Pfam" id="PF00905"/>
    </source>
</evidence>
<keyword evidence="4" id="KW-0812">Transmembrane</keyword>
<feature type="transmembrane region" description="Helical" evidence="4">
    <location>
        <begin position="9"/>
        <end position="29"/>
    </location>
</feature>
<dbReference type="InterPro" id="IPR005311">
    <property type="entry name" value="PBP_dimer"/>
</dbReference>
<dbReference type="SUPFAM" id="SSF54427">
    <property type="entry name" value="NTF2-like"/>
    <property type="match status" value="1"/>
</dbReference>
<organism evidence="8">
    <name type="scientific">Candidatus Enterococcus clewellii</name>
    <dbReference type="NCBI Taxonomy" id="1834193"/>
    <lineage>
        <taxon>Bacteria</taxon>
        <taxon>Bacillati</taxon>
        <taxon>Bacillota</taxon>
        <taxon>Bacilli</taxon>
        <taxon>Lactobacillales</taxon>
        <taxon>Enterococcaceae</taxon>
        <taxon>Enterococcus</taxon>
    </lineage>
</organism>
<evidence type="ECO:0000313" key="8">
    <source>
        <dbReference type="EMBL" id="OTP18880.1"/>
    </source>
</evidence>
<dbReference type="PROSITE" id="PS51257">
    <property type="entry name" value="PROKAR_LIPOPROTEIN"/>
    <property type="match status" value="1"/>
</dbReference>
<dbReference type="InterPro" id="IPR012338">
    <property type="entry name" value="Beta-lactam/transpept-like"/>
</dbReference>
<dbReference type="Gene3D" id="3.30.1390.30">
    <property type="entry name" value="Penicillin-binding protein 2a, domain 3"/>
    <property type="match status" value="1"/>
</dbReference>
<dbReference type="GO" id="GO:0005886">
    <property type="term" value="C:plasma membrane"/>
    <property type="evidence" value="ECO:0007669"/>
    <property type="project" value="UniProtKB-SubCell"/>
</dbReference>
<dbReference type="GO" id="GO:0071972">
    <property type="term" value="F:peptidoglycan L,D-transpeptidase activity"/>
    <property type="evidence" value="ECO:0007669"/>
    <property type="project" value="TreeGrafter"/>
</dbReference>
<accession>A0A242KEB3</accession>
<evidence type="ECO:0000259" key="6">
    <source>
        <dbReference type="Pfam" id="PF03717"/>
    </source>
</evidence>
<keyword evidence="10" id="KW-1185">Reference proteome</keyword>
<feature type="domain" description="Penicillin-binding protein dimerisation" evidence="6">
    <location>
        <begin position="163"/>
        <end position="329"/>
    </location>
</feature>
<protein>
    <recommendedName>
        <fullName evidence="11">Penicillin-binding protein 4</fullName>
    </recommendedName>
</protein>
<dbReference type="Pfam" id="PF05223">
    <property type="entry name" value="MecA_N"/>
    <property type="match status" value="1"/>
</dbReference>
<dbReference type="InterPro" id="IPR032710">
    <property type="entry name" value="NTF2-like_dom_sf"/>
</dbReference>
<comment type="subcellular location">
    <subcellularLocation>
        <location evidence="1">Cell membrane</location>
        <topology evidence="1">Single-pass membrane protein</topology>
    </subcellularLocation>
</comment>
<name>A0A242KEB3_9ENTE</name>
<dbReference type="SUPFAM" id="SSF56601">
    <property type="entry name" value="beta-lactamase/transpeptidase-like"/>
    <property type="match status" value="1"/>
</dbReference>
<evidence type="ECO:0000259" key="7">
    <source>
        <dbReference type="Pfam" id="PF05223"/>
    </source>
</evidence>
<dbReference type="Gene3D" id="3.40.710.10">
    <property type="entry name" value="DD-peptidase/beta-lactamase superfamily"/>
    <property type="match status" value="1"/>
</dbReference>
<proteinExistence type="inferred from homology"/>
<evidence type="ECO:0000256" key="2">
    <source>
        <dbReference type="ARBA" id="ARBA00007171"/>
    </source>
</evidence>
<dbReference type="InterPro" id="IPR001460">
    <property type="entry name" value="PCN-bd_Tpept"/>
</dbReference>
<comment type="similarity">
    <text evidence="2">Belongs to the transpeptidase family.</text>
</comment>
<dbReference type="Gene3D" id="3.90.1310.10">
    <property type="entry name" value="Penicillin-binding protein 2a (Domain 2)"/>
    <property type="match status" value="1"/>
</dbReference>
<evidence type="ECO:0000313" key="10">
    <source>
        <dbReference type="Proteomes" id="UP000195141"/>
    </source>
</evidence>
<evidence type="ECO:0000256" key="1">
    <source>
        <dbReference type="ARBA" id="ARBA00004162"/>
    </source>
</evidence>
<evidence type="ECO:0000256" key="3">
    <source>
        <dbReference type="ARBA" id="ARBA00023136"/>
    </source>
</evidence>